<name>A0A6L9LK46_9BACT</name>
<dbReference type="RefSeq" id="WP_163952041.1">
    <property type="nucleotide sequence ID" value="NZ_JAAFZH010000009.1"/>
</dbReference>
<gene>
    <name evidence="2" type="ORF">GK108_19190</name>
</gene>
<evidence type="ECO:0000313" key="3">
    <source>
        <dbReference type="Proteomes" id="UP000474175"/>
    </source>
</evidence>
<organism evidence="2 3">
    <name type="scientific">Spirosoma terrae</name>
    <dbReference type="NCBI Taxonomy" id="1968276"/>
    <lineage>
        <taxon>Bacteria</taxon>
        <taxon>Pseudomonadati</taxon>
        <taxon>Bacteroidota</taxon>
        <taxon>Cytophagia</taxon>
        <taxon>Cytophagales</taxon>
        <taxon>Cytophagaceae</taxon>
        <taxon>Spirosoma</taxon>
    </lineage>
</organism>
<proteinExistence type="predicted"/>
<dbReference type="Pfam" id="PF18480">
    <property type="entry name" value="DUF5615"/>
    <property type="match status" value="1"/>
</dbReference>
<feature type="domain" description="DUF5615" evidence="1">
    <location>
        <begin position="5"/>
        <end position="111"/>
    </location>
</feature>
<keyword evidence="3" id="KW-1185">Reference proteome</keyword>
<accession>A0A6L9LK46</accession>
<protein>
    <recommendedName>
        <fullName evidence="1">DUF5615 domain-containing protein</fullName>
    </recommendedName>
</protein>
<reference evidence="2 3" key="1">
    <citation type="submission" date="2020-02" db="EMBL/GenBank/DDBJ databases">
        <title>Draft genome sequence of two Spirosoma agri KCTC 52727 and Spirosoma terrae KCTC 52035.</title>
        <authorList>
            <person name="Rojas J."/>
            <person name="Ambika Manirajan B."/>
            <person name="Suarez C."/>
            <person name="Ratering S."/>
            <person name="Schnell S."/>
        </authorList>
    </citation>
    <scope>NUCLEOTIDE SEQUENCE [LARGE SCALE GENOMIC DNA]</scope>
    <source>
        <strain evidence="2 3">KCTC 52035</strain>
    </source>
</reference>
<evidence type="ECO:0000313" key="2">
    <source>
        <dbReference type="EMBL" id="NDU97019.1"/>
    </source>
</evidence>
<dbReference type="Proteomes" id="UP000474175">
    <property type="component" value="Unassembled WGS sequence"/>
</dbReference>
<dbReference type="InterPro" id="IPR041049">
    <property type="entry name" value="DUF5615"/>
</dbReference>
<dbReference type="EMBL" id="JAAFZH010000009">
    <property type="protein sequence ID" value="NDU97019.1"/>
    <property type="molecule type" value="Genomic_DNA"/>
</dbReference>
<comment type="caution">
    <text evidence="2">The sequence shown here is derived from an EMBL/GenBank/DDBJ whole genome shotgun (WGS) entry which is preliminary data.</text>
</comment>
<sequence>MEHLRFIVDTQLPPVLASFLRRKGFDAIHTTHFDNGHLLADNAIRTIAIAEERIVITKDSDFPDLFYKLGPPPRLLYLTLGNIRNNDLVDWLDQQLPSIISLFNDSASMVVATRTHLISY</sequence>
<evidence type="ECO:0000259" key="1">
    <source>
        <dbReference type="Pfam" id="PF18480"/>
    </source>
</evidence>
<dbReference type="AlphaFoldDB" id="A0A6L9LK46"/>